<dbReference type="Pfam" id="PF10974">
    <property type="entry name" value="DUF2804"/>
    <property type="match status" value="1"/>
</dbReference>
<dbReference type="PANTHER" id="PTHR35868:SF3">
    <property type="entry name" value="DUF2804 DOMAIN-CONTAINING PROTEIN"/>
    <property type="match status" value="1"/>
</dbReference>
<reference evidence="1 2" key="1">
    <citation type="journal article" date="2019" name="Int. J. Syst. Evol. Microbiol.">
        <title>The Global Catalogue of Microorganisms (GCM) 10K type strain sequencing project: providing services to taxonomists for standard genome sequencing and annotation.</title>
        <authorList>
            <consortium name="The Broad Institute Genomics Platform"/>
            <consortium name="The Broad Institute Genome Sequencing Center for Infectious Disease"/>
            <person name="Wu L."/>
            <person name="Ma J."/>
        </authorList>
    </citation>
    <scope>NUCLEOTIDE SEQUENCE [LARGE SCALE GENOMIC DNA]</scope>
    <source>
        <strain evidence="1 2">JCM 14323</strain>
    </source>
</reference>
<organism evidence="1 2">
    <name type="scientific">Agromyces salentinus</name>
    <dbReference type="NCBI Taxonomy" id="269421"/>
    <lineage>
        <taxon>Bacteria</taxon>
        <taxon>Bacillati</taxon>
        <taxon>Actinomycetota</taxon>
        <taxon>Actinomycetes</taxon>
        <taxon>Micrococcales</taxon>
        <taxon>Microbacteriaceae</taxon>
        <taxon>Agromyces</taxon>
    </lineage>
</organism>
<evidence type="ECO:0000313" key="1">
    <source>
        <dbReference type="EMBL" id="GAA1826243.1"/>
    </source>
</evidence>
<name>A0ABN2MH11_9MICO</name>
<evidence type="ECO:0000313" key="2">
    <source>
        <dbReference type="Proteomes" id="UP001501746"/>
    </source>
</evidence>
<comment type="caution">
    <text evidence="1">The sequence shown here is derived from an EMBL/GenBank/DDBJ whole genome shotgun (WGS) entry which is preliminary data.</text>
</comment>
<gene>
    <name evidence="1" type="ORF">GCM10009750_07000</name>
</gene>
<proteinExistence type="predicted"/>
<keyword evidence="2" id="KW-1185">Reference proteome</keyword>
<sequence>MTEREITAPVALCGPDGRLNPDAVGWSRTPMHDTAGIGRGRVAWGRNKRWEYWAIMTPTHVFALTVSSLDYAAVHAILAYDRRTGTIVNREATVPLARGASLPASLGEGSTRARARNLSIDIDETPDATRLRATSDGVDLDITVDRVEGHESLSVVVPWSNSLFQYTVKDLGRPAHGRVRLGDEVVELRADAAWAALDHGRGRWPYSLTWNWAAASGRAGEHSVQLQFGGRWTVGTGSTENGVIVDGRLHKLGEELAWDYDTSDFMRPWRIHGSSLDVAFEPFWDRVNDTELLLISTHGHQCFGRFSGWVEVDGRRIAFDGLEGWAEEVRNRW</sequence>
<dbReference type="RefSeq" id="WP_157427998.1">
    <property type="nucleotide sequence ID" value="NZ_BAAANK010000002.1"/>
</dbReference>
<dbReference type="PANTHER" id="PTHR35868">
    <property type="entry name" value="DUF2804 DOMAIN-CONTAINING PROTEIN-RELATED"/>
    <property type="match status" value="1"/>
</dbReference>
<protein>
    <submittedName>
        <fullName evidence="1">DUF2804 domain-containing protein</fullName>
    </submittedName>
</protein>
<dbReference type="EMBL" id="BAAANK010000002">
    <property type="protein sequence ID" value="GAA1826243.1"/>
    <property type="molecule type" value="Genomic_DNA"/>
</dbReference>
<dbReference type="Proteomes" id="UP001501746">
    <property type="component" value="Unassembled WGS sequence"/>
</dbReference>
<dbReference type="InterPro" id="IPR021243">
    <property type="entry name" value="DUF2804"/>
</dbReference>
<accession>A0ABN2MH11</accession>